<reference evidence="1" key="1">
    <citation type="submission" date="2014-09" db="EMBL/GenBank/DDBJ databases">
        <authorList>
            <person name="Magalhaes I.L.F."/>
            <person name="Oliveira U."/>
            <person name="Santos F.R."/>
            <person name="Vidigal T.H.D.A."/>
            <person name="Brescovit A.D."/>
            <person name="Santos A.J."/>
        </authorList>
    </citation>
    <scope>NUCLEOTIDE SEQUENCE</scope>
    <source>
        <tissue evidence="1">Shoot tissue taken approximately 20 cm above the soil surface</tissue>
    </source>
</reference>
<sequence length="62" mass="7216">MMWFQDFDKENSSECSFFFPYSLICLIGSYRYHGWACKSFVLNQHGNRLLVNFVISALGALL</sequence>
<name>A0A0A9HJT2_ARUDO</name>
<reference evidence="1" key="2">
    <citation type="journal article" date="2015" name="Data Brief">
        <title>Shoot transcriptome of the giant reed, Arundo donax.</title>
        <authorList>
            <person name="Barrero R.A."/>
            <person name="Guerrero F.D."/>
            <person name="Moolhuijzen P."/>
            <person name="Goolsby J.A."/>
            <person name="Tidwell J."/>
            <person name="Bellgard S.E."/>
            <person name="Bellgard M.I."/>
        </authorList>
    </citation>
    <scope>NUCLEOTIDE SEQUENCE</scope>
    <source>
        <tissue evidence="1">Shoot tissue taken approximately 20 cm above the soil surface</tissue>
    </source>
</reference>
<proteinExistence type="predicted"/>
<accession>A0A0A9HJT2</accession>
<organism evidence="1">
    <name type="scientific">Arundo donax</name>
    <name type="common">Giant reed</name>
    <name type="synonym">Donax arundinaceus</name>
    <dbReference type="NCBI Taxonomy" id="35708"/>
    <lineage>
        <taxon>Eukaryota</taxon>
        <taxon>Viridiplantae</taxon>
        <taxon>Streptophyta</taxon>
        <taxon>Embryophyta</taxon>
        <taxon>Tracheophyta</taxon>
        <taxon>Spermatophyta</taxon>
        <taxon>Magnoliopsida</taxon>
        <taxon>Liliopsida</taxon>
        <taxon>Poales</taxon>
        <taxon>Poaceae</taxon>
        <taxon>PACMAD clade</taxon>
        <taxon>Arundinoideae</taxon>
        <taxon>Arundineae</taxon>
        <taxon>Arundo</taxon>
    </lineage>
</organism>
<dbReference type="EMBL" id="GBRH01160874">
    <property type="protein sequence ID" value="JAE37022.1"/>
    <property type="molecule type" value="Transcribed_RNA"/>
</dbReference>
<dbReference type="AlphaFoldDB" id="A0A0A9HJT2"/>
<protein>
    <submittedName>
        <fullName evidence="1">Uncharacterized protein</fullName>
    </submittedName>
</protein>
<evidence type="ECO:0000313" key="1">
    <source>
        <dbReference type="EMBL" id="JAE37022.1"/>
    </source>
</evidence>